<evidence type="ECO:0000313" key="6">
    <source>
        <dbReference type="EMBL" id="CAH7667812.1"/>
    </source>
</evidence>
<keyword evidence="3" id="KW-1133">Transmembrane helix</keyword>
<accession>A0AAV0ALC9</accession>
<evidence type="ECO:0000256" key="1">
    <source>
        <dbReference type="ARBA" id="ARBA00004225"/>
    </source>
</evidence>
<organism evidence="6 7">
    <name type="scientific">Phakopsora pachyrhizi</name>
    <name type="common">Asian soybean rust disease fungus</name>
    <dbReference type="NCBI Taxonomy" id="170000"/>
    <lineage>
        <taxon>Eukaryota</taxon>
        <taxon>Fungi</taxon>
        <taxon>Dikarya</taxon>
        <taxon>Basidiomycota</taxon>
        <taxon>Pucciniomycotina</taxon>
        <taxon>Pucciniomycetes</taxon>
        <taxon>Pucciniales</taxon>
        <taxon>Phakopsoraceae</taxon>
        <taxon>Phakopsora</taxon>
    </lineage>
</organism>
<evidence type="ECO:0000256" key="2">
    <source>
        <dbReference type="ARBA" id="ARBA00022692"/>
    </source>
</evidence>
<evidence type="ECO:0000256" key="5">
    <source>
        <dbReference type="ARBA" id="ARBA00023136"/>
    </source>
</evidence>
<dbReference type="EMBL" id="CALTRL010000385">
    <property type="protein sequence ID" value="CAH7667812.1"/>
    <property type="molecule type" value="Genomic_DNA"/>
</dbReference>
<reference evidence="6" key="1">
    <citation type="submission" date="2022-06" db="EMBL/GenBank/DDBJ databases">
        <authorList>
            <consortium name="SYNGENTA / RWTH Aachen University"/>
        </authorList>
    </citation>
    <scope>NUCLEOTIDE SEQUENCE</scope>
</reference>
<sequence length="100" mass="11819">MSEFRATINRFFKGWVIRPIEDIIKTLRSGKYSSLAIMSKDGLNSQLHSLERMAIDFGREKFKWNKDKLSQVTQKVREGNLTIVLKVWEQEIEVIIWFIS</sequence>
<proteinExistence type="predicted"/>
<dbReference type="InterPro" id="IPR013946">
    <property type="entry name" value="NCA2-like"/>
</dbReference>
<dbReference type="GO" id="GO:0005741">
    <property type="term" value="C:mitochondrial outer membrane"/>
    <property type="evidence" value="ECO:0007669"/>
    <property type="project" value="TreeGrafter"/>
</dbReference>
<gene>
    <name evidence="6" type="ORF">PPACK8108_LOCUS2240</name>
</gene>
<protein>
    <submittedName>
        <fullName evidence="6">Nuclear control of ATP synthase 2</fullName>
    </submittedName>
</protein>
<keyword evidence="2" id="KW-0812">Transmembrane</keyword>
<evidence type="ECO:0000256" key="4">
    <source>
        <dbReference type="ARBA" id="ARBA00023128"/>
    </source>
</evidence>
<evidence type="ECO:0000256" key="3">
    <source>
        <dbReference type="ARBA" id="ARBA00022989"/>
    </source>
</evidence>
<keyword evidence="4" id="KW-0496">Mitochondrion</keyword>
<dbReference type="PANTHER" id="PTHR28234">
    <property type="entry name" value="NUCLEAR CONTROL OF ATPASE PROTEIN 2"/>
    <property type="match status" value="1"/>
</dbReference>
<dbReference type="PANTHER" id="PTHR28234:SF1">
    <property type="entry name" value="NUCLEAR CONTROL OF ATPASE PROTEIN 2"/>
    <property type="match status" value="1"/>
</dbReference>
<comment type="subcellular location">
    <subcellularLocation>
        <location evidence="1">Mitochondrion membrane</location>
        <topology evidence="1">Multi-pass membrane protein</topology>
    </subcellularLocation>
</comment>
<evidence type="ECO:0000313" key="7">
    <source>
        <dbReference type="Proteomes" id="UP001153365"/>
    </source>
</evidence>
<keyword evidence="5" id="KW-0472">Membrane</keyword>
<name>A0AAV0ALC9_PHAPC</name>
<comment type="caution">
    <text evidence="6">The sequence shown here is derived from an EMBL/GenBank/DDBJ whole genome shotgun (WGS) entry which is preliminary data.</text>
</comment>
<dbReference type="Proteomes" id="UP001153365">
    <property type="component" value="Unassembled WGS sequence"/>
</dbReference>
<dbReference type="AlphaFoldDB" id="A0AAV0ALC9"/>
<keyword evidence="7" id="KW-1185">Reference proteome</keyword>
<dbReference type="Pfam" id="PF08637">
    <property type="entry name" value="NCA2"/>
    <property type="match status" value="1"/>
</dbReference>